<dbReference type="AlphaFoldDB" id="A0A392R4U6"/>
<accession>A0A392R4U6</accession>
<reference evidence="1 2" key="1">
    <citation type="journal article" date="2018" name="Front. Plant Sci.">
        <title>Red Clover (Trifolium pratense) and Zigzag Clover (T. medium) - A Picture of Genomic Similarities and Differences.</title>
        <authorList>
            <person name="Dluhosova J."/>
            <person name="Istvanek J."/>
            <person name="Nedelnik J."/>
            <person name="Repkova J."/>
        </authorList>
    </citation>
    <scope>NUCLEOTIDE SEQUENCE [LARGE SCALE GENOMIC DNA]</scope>
    <source>
        <strain evidence="2">cv. 10/8</strain>
        <tissue evidence="1">Leaf</tissue>
    </source>
</reference>
<sequence length="34" mass="3792">HPALRDVARRGSSCCQARLARQESPGVASYWVTY</sequence>
<dbReference type="Proteomes" id="UP000265520">
    <property type="component" value="Unassembled WGS sequence"/>
</dbReference>
<protein>
    <submittedName>
        <fullName evidence="1">Uncharacterized protein</fullName>
    </submittedName>
</protein>
<evidence type="ECO:0000313" key="2">
    <source>
        <dbReference type="Proteomes" id="UP000265520"/>
    </source>
</evidence>
<comment type="caution">
    <text evidence="1">The sequence shown here is derived from an EMBL/GenBank/DDBJ whole genome shotgun (WGS) entry which is preliminary data.</text>
</comment>
<evidence type="ECO:0000313" key="1">
    <source>
        <dbReference type="EMBL" id="MCI31603.1"/>
    </source>
</evidence>
<feature type="non-terminal residue" evidence="1">
    <location>
        <position position="1"/>
    </location>
</feature>
<proteinExistence type="predicted"/>
<keyword evidence="2" id="KW-1185">Reference proteome</keyword>
<name>A0A392R4U6_9FABA</name>
<dbReference type="EMBL" id="LXQA010188370">
    <property type="protein sequence ID" value="MCI31603.1"/>
    <property type="molecule type" value="Genomic_DNA"/>
</dbReference>
<organism evidence="1 2">
    <name type="scientific">Trifolium medium</name>
    <dbReference type="NCBI Taxonomy" id="97028"/>
    <lineage>
        <taxon>Eukaryota</taxon>
        <taxon>Viridiplantae</taxon>
        <taxon>Streptophyta</taxon>
        <taxon>Embryophyta</taxon>
        <taxon>Tracheophyta</taxon>
        <taxon>Spermatophyta</taxon>
        <taxon>Magnoliopsida</taxon>
        <taxon>eudicotyledons</taxon>
        <taxon>Gunneridae</taxon>
        <taxon>Pentapetalae</taxon>
        <taxon>rosids</taxon>
        <taxon>fabids</taxon>
        <taxon>Fabales</taxon>
        <taxon>Fabaceae</taxon>
        <taxon>Papilionoideae</taxon>
        <taxon>50 kb inversion clade</taxon>
        <taxon>NPAAA clade</taxon>
        <taxon>Hologalegina</taxon>
        <taxon>IRL clade</taxon>
        <taxon>Trifolieae</taxon>
        <taxon>Trifolium</taxon>
    </lineage>
</organism>